<dbReference type="AlphaFoldDB" id="A0A4Q9GVY1"/>
<evidence type="ECO:0000313" key="3">
    <source>
        <dbReference type="EMBL" id="TBN56350.1"/>
    </source>
</evidence>
<evidence type="ECO:0000256" key="1">
    <source>
        <dbReference type="SAM" id="Phobius"/>
    </source>
</evidence>
<protein>
    <submittedName>
        <fullName evidence="3">DUF2330 domain-containing protein</fullName>
    </submittedName>
</protein>
<keyword evidence="1" id="KW-0472">Membrane</keyword>
<dbReference type="Proteomes" id="UP000294194">
    <property type="component" value="Unassembled WGS sequence"/>
</dbReference>
<proteinExistence type="predicted"/>
<reference evidence="4" key="1">
    <citation type="submission" date="2019-02" db="EMBL/GenBank/DDBJ databases">
        <title>Glaciihabitans arcticus sp. nov., a psychrotolerant bacterium isolated from polar soil.</title>
        <authorList>
            <person name="Dahal R.H."/>
        </authorList>
    </citation>
    <scope>NUCLEOTIDE SEQUENCE [LARGE SCALE GENOMIC DNA]</scope>
    <source>
        <strain evidence="4">RP-3-7</strain>
    </source>
</reference>
<feature type="transmembrane region" description="Helical" evidence="1">
    <location>
        <begin position="309"/>
        <end position="334"/>
    </location>
</feature>
<evidence type="ECO:0000313" key="4">
    <source>
        <dbReference type="Proteomes" id="UP000294194"/>
    </source>
</evidence>
<keyword evidence="1" id="KW-0812">Transmembrane</keyword>
<accession>A0A4Q9GVY1</accession>
<gene>
    <name evidence="3" type="ORF">EYE40_02470</name>
</gene>
<keyword evidence="1" id="KW-1133">Transmembrane helix</keyword>
<keyword evidence="2" id="KW-0732">Signal</keyword>
<feature type="chain" id="PRO_5020996668" evidence="2">
    <location>
        <begin position="26"/>
        <end position="339"/>
    </location>
</feature>
<organism evidence="3 4">
    <name type="scientific">Glaciihabitans arcticus</name>
    <dbReference type="NCBI Taxonomy" id="2668039"/>
    <lineage>
        <taxon>Bacteria</taxon>
        <taxon>Bacillati</taxon>
        <taxon>Actinomycetota</taxon>
        <taxon>Actinomycetes</taxon>
        <taxon>Micrococcales</taxon>
        <taxon>Microbacteriaceae</taxon>
        <taxon>Glaciihabitans</taxon>
    </lineage>
</organism>
<name>A0A4Q9GVY1_9MICO</name>
<dbReference type="EMBL" id="SISG01000001">
    <property type="protein sequence ID" value="TBN56350.1"/>
    <property type="molecule type" value="Genomic_DNA"/>
</dbReference>
<feature type="signal peptide" evidence="2">
    <location>
        <begin position="1"/>
        <end position="25"/>
    </location>
</feature>
<sequence length="339" mass="35957">MRRIWAVGFLTLVLVGLQAAAPASACGCGGLATQPDAEISVSGERAVVSWDGETEQIDLMLDLVSKTDAAAIVIPTPTPATVTAGDSALFETLEETIRPRPVYADDWWGFGTGRDGAPALPSVTVLDRVEIGPLEAVTLAATNSRGLSTWLNSNGFALSPATSKVLNRYIKEKWSFVAVRIANDVPLSGSVDPIRLTFDTTRFVYPMRLSQGAETPQALRLYILDKERVDVTKAAEGAAAGPLNAGRKTVWAGDVTDPALTDRGTYLTVVDLRYEVPAIQVTTDIAIVPAGTAENVIPTREVVRLVSVLGVPLGSLIVGWAVIGLLILLGALVARTRTR</sequence>
<comment type="caution">
    <text evidence="3">The sequence shown here is derived from an EMBL/GenBank/DDBJ whole genome shotgun (WGS) entry which is preliminary data.</text>
</comment>
<keyword evidence="4" id="KW-1185">Reference proteome</keyword>
<dbReference type="RefSeq" id="WP_130980460.1">
    <property type="nucleotide sequence ID" value="NZ_SISG01000001.1"/>
</dbReference>
<dbReference type="InterPro" id="IPR019283">
    <property type="entry name" value="DUF2330"/>
</dbReference>
<dbReference type="PROSITE" id="PS51257">
    <property type="entry name" value="PROKAR_LIPOPROTEIN"/>
    <property type="match status" value="1"/>
</dbReference>
<dbReference type="Pfam" id="PF10092">
    <property type="entry name" value="DUF2330"/>
    <property type="match status" value="1"/>
</dbReference>
<evidence type="ECO:0000256" key="2">
    <source>
        <dbReference type="SAM" id="SignalP"/>
    </source>
</evidence>